<dbReference type="PANTHER" id="PTHR30273">
    <property type="entry name" value="PERIPLASMIC SIGNAL SENSOR AND SIGMA FACTOR ACTIVATOR FECR-RELATED"/>
    <property type="match status" value="1"/>
</dbReference>
<feature type="transmembrane region" description="Helical" evidence="1">
    <location>
        <begin position="80"/>
        <end position="101"/>
    </location>
</feature>
<keyword evidence="5" id="KW-1185">Reference proteome</keyword>
<dbReference type="Gene3D" id="3.55.50.30">
    <property type="match status" value="1"/>
</dbReference>
<dbReference type="AlphaFoldDB" id="A0A1Y6BP47"/>
<name>A0A1Y6BP47_9PROT</name>
<evidence type="ECO:0000259" key="2">
    <source>
        <dbReference type="Pfam" id="PF04773"/>
    </source>
</evidence>
<protein>
    <submittedName>
        <fullName evidence="4">FecR family protein</fullName>
    </submittedName>
</protein>
<dbReference type="Pfam" id="PF16220">
    <property type="entry name" value="DUF4880"/>
    <property type="match status" value="1"/>
</dbReference>
<reference evidence="4 5" key="1">
    <citation type="submission" date="2017-04" db="EMBL/GenBank/DDBJ databases">
        <authorList>
            <person name="Afonso C.L."/>
            <person name="Miller P.J."/>
            <person name="Scott M.A."/>
            <person name="Spackman E."/>
            <person name="Goraichik I."/>
            <person name="Dimitrov K.M."/>
            <person name="Suarez D.L."/>
            <person name="Swayne D.E."/>
        </authorList>
    </citation>
    <scope>NUCLEOTIDE SEQUENCE [LARGE SCALE GENOMIC DNA]</scope>
    <source>
        <strain evidence="4 5">USBA 355</strain>
    </source>
</reference>
<evidence type="ECO:0000259" key="3">
    <source>
        <dbReference type="Pfam" id="PF16220"/>
    </source>
</evidence>
<dbReference type="GO" id="GO:0016989">
    <property type="term" value="F:sigma factor antagonist activity"/>
    <property type="evidence" value="ECO:0007669"/>
    <property type="project" value="TreeGrafter"/>
</dbReference>
<dbReference type="InterPro" id="IPR032623">
    <property type="entry name" value="FecR_N"/>
</dbReference>
<accession>A0A1Y6BP47</accession>
<feature type="domain" description="FecR N-terminal" evidence="3">
    <location>
        <begin position="11"/>
        <end position="53"/>
    </location>
</feature>
<evidence type="ECO:0000313" key="5">
    <source>
        <dbReference type="Proteomes" id="UP000192917"/>
    </source>
</evidence>
<keyword evidence="1" id="KW-0812">Transmembrane</keyword>
<evidence type="ECO:0000256" key="1">
    <source>
        <dbReference type="SAM" id="Phobius"/>
    </source>
</evidence>
<gene>
    <name evidence="4" type="ORF">SAMN05428998_105177</name>
</gene>
<feature type="domain" description="FecR protein" evidence="2">
    <location>
        <begin position="114"/>
        <end position="204"/>
    </location>
</feature>
<dbReference type="PIRSF" id="PIRSF018266">
    <property type="entry name" value="FecR"/>
    <property type="match status" value="1"/>
</dbReference>
<evidence type="ECO:0000313" key="4">
    <source>
        <dbReference type="EMBL" id="SMF13590.1"/>
    </source>
</evidence>
<dbReference type="Pfam" id="PF04773">
    <property type="entry name" value="FecR"/>
    <property type="match status" value="1"/>
</dbReference>
<dbReference type="STRING" id="560819.SAMN05428998_105177"/>
<dbReference type="PANTHER" id="PTHR30273:SF2">
    <property type="entry name" value="PROTEIN FECR"/>
    <property type="match status" value="1"/>
</dbReference>
<dbReference type="EMBL" id="FWZX01000005">
    <property type="protein sequence ID" value="SMF13590.1"/>
    <property type="molecule type" value="Genomic_DNA"/>
</dbReference>
<dbReference type="RefSeq" id="WP_085122188.1">
    <property type="nucleotide sequence ID" value="NZ_FWZX01000005.1"/>
</dbReference>
<proteinExistence type="predicted"/>
<dbReference type="InterPro" id="IPR006860">
    <property type="entry name" value="FecR"/>
</dbReference>
<keyword evidence="1" id="KW-0472">Membrane</keyword>
<organism evidence="4 5">
    <name type="scientific">Tistlia consotensis USBA 355</name>
    <dbReference type="NCBI Taxonomy" id="560819"/>
    <lineage>
        <taxon>Bacteria</taxon>
        <taxon>Pseudomonadati</taxon>
        <taxon>Pseudomonadota</taxon>
        <taxon>Alphaproteobacteria</taxon>
        <taxon>Rhodospirillales</taxon>
        <taxon>Rhodovibrionaceae</taxon>
        <taxon>Tistlia</taxon>
    </lineage>
</organism>
<sequence length="320" mass="33396">MTNEAGTPVDEAAVAWFARLRDPEASAAERAACAAWLAADPAHRAAWSEVDALWHGLDGLEADFAALPTDRPARPARRPLAVAAAIALLLLLAATAGLWTLQPPGFAAGLLADAQTGLGERRRIALPDGSSVVLAAASALSTDFEDGRRRVTLLRGEAFFSVAPHPDRPFVVEAGAGSVTVVGTAFDVALRGRGTSVSVASGRVAVTPEAGPPVRLSPGQGLRYGPEGAGAPYPVAAADIGAWREGRLVFEAAPLAEVLHDLERYRRGRILVTDPAIAALPVTGVFDTRRPEAALETIARSLPVRLLYLTDLLVLVRPAG</sequence>
<dbReference type="InterPro" id="IPR012373">
    <property type="entry name" value="Ferrdict_sens_TM"/>
</dbReference>
<dbReference type="Gene3D" id="2.60.120.1440">
    <property type="match status" value="1"/>
</dbReference>
<dbReference type="Proteomes" id="UP000192917">
    <property type="component" value="Unassembled WGS sequence"/>
</dbReference>
<keyword evidence="1" id="KW-1133">Transmembrane helix</keyword>